<evidence type="ECO:0000313" key="2">
    <source>
        <dbReference type="Proteomes" id="UP001139646"/>
    </source>
</evidence>
<organism evidence="1 2">
    <name type="scientific">Colwellia maritima</name>
    <dbReference type="NCBI Taxonomy" id="2912588"/>
    <lineage>
        <taxon>Bacteria</taxon>
        <taxon>Pseudomonadati</taxon>
        <taxon>Pseudomonadota</taxon>
        <taxon>Gammaproteobacteria</taxon>
        <taxon>Alteromonadales</taxon>
        <taxon>Colwelliaceae</taxon>
        <taxon>Colwellia</taxon>
    </lineage>
</organism>
<name>A0ABS9WY44_9GAMM</name>
<proteinExistence type="predicted"/>
<evidence type="ECO:0000313" key="1">
    <source>
        <dbReference type="EMBL" id="MCI2282750.1"/>
    </source>
</evidence>
<comment type="caution">
    <text evidence="1">The sequence shown here is derived from an EMBL/GenBank/DDBJ whole genome shotgun (WGS) entry which is preliminary data.</text>
</comment>
<sequence length="48" mass="5610">MKNYKDNNNLAYRHTSVGFPFIFPSAINYFSKYATKTIDITEEFGKVK</sequence>
<dbReference type="RefSeq" id="WP_242283706.1">
    <property type="nucleotide sequence ID" value="NZ_JAKKSL010000001.1"/>
</dbReference>
<accession>A0ABS9WY44</accession>
<protein>
    <submittedName>
        <fullName evidence="1">Uncharacterized protein</fullName>
    </submittedName>
</protein>
<gene>
    <name evidence="1" type="ORF">L3081_04190</name>
</gene>
<dbReference type="Proteomes" id="UP001139646">
    <property type="component" value="Unassembled WGS sequence"/>
</dbReference>
<dbReference type="EMBL" id="JAKKSL010000001">
    <property type="protein sequence ID" value="MCI2282750.1"/>
    <property type="molecule type" value="Genomic_DNA"/>
</dbReference>
<keyword evidence="2" id="KW-1185">Reference proteome</keyword>
<reference evidence="1" key="1">
    <citation type="submission" date="2022-01" db="EMBL/GenBank/DDBJ databases">
        <title>Colwellia maritima, isolated from seawater.</title>
        <authorList>
            <person name="Kristyanto S."/>
            <person name="Jung J."/>
            <person name="Jeon C.O."/>
        </authorList>
    </citation>
    <scope>NUCLEOTIDE SEQUENCE</scope>
    <source>
        <strain evidence="1">MSW7</strain>
    </source>
</reference>